<feature type="region of interest" description="Disordered" evidence="1">
    <location>
        <begin position="48"/>
        <end position="127"/>
    </location>
</feature>
<feature type="transmembrane region" description="Helical" evidence="2">
    <location>
        <begin position="288"/>
        <end position="309"/>
    </location>
</feature>
<proteinExistence type="predicted"/>
<feature type="compositionally biased region" description="Low complexity" evidence="1">
    <location>
        <begin position="53"/>
        <end position="92"/>
    </location>
</feature>
<gene>
    <name evidence="4" type="ORF">CDCA_CDCA05G1620</name>
</gene>
<dbReference type="PANTHER" id="PTHR46826">
    <property type="match status" value="1"/>
</dbReference>
<feature type="region of interest" description="Disordered" evidence="1">
    <location>
        <begin position="370"/>
        <end position="402"/>
    </location>
</feature>
<evidence type="ECO:0000256" key="2">
    <source>
        <dbReference type="SAM" id="Phobius"/>
    </source>
</evidence>
<keyword evidence="2" id="KW-1133">Transmembrane helix</keyword>
<dbReference type="AlphaFoldDB" id="A0AAV9ITH8"/>
<keyword evidence="5" id="KW-1185">Reference proteome</keyword>
<feature type="domain" description="VTT" evidence="3">
    <location>
        <begin position="192"/>
        <end position="311"/>
    </location>
</feature>
<feature type="compositionally biased region" description="Polar residues" evidence="1">
    <location>
        <begin position="112"/>
        <end position="121"/>
    </location>
</feature>
<name>A0AAV9ITH8_CYACA</name>
<feature type="transmembrane region" description="Helical" evidence="2">
    <location>
        <begin position="212"/>
        <end position="233"/>
    </location>
</feature>
<organism evidence="4 5">
    <name type="scientific">Cyanidium caldarium</name>
    <name type="common">Red alga</name>
    <dbReference type="NCBI Taxonomy" id="2771"/>
    <lineage>
        <taxon>Eukaryota</taxon>
        <taxon>Rhodophyta</taxon>
        <taxon>Bangiophyceae</taxon>
        <taxon>Cyanidiales</taxon>
        <taxon>Cyanidiaceae</taxon>
        <taxon>Cyanidium</taxon>
    </lineage>
</organism>
<accession>A0AAV9ITH8</accession>
<keyword evidence="2" id="KW-0812">Transmembrane</keyword>
<evidence type="ECO:0000259" key="3">
    <source>
        <dbReference type="Pfam" id="PF09335"/>
    </source>
</evidence>
<comment type="caution">
    <text evidence="4">The sequence shown here is derived from an EMBL/GenBank/DDBJ whole genome shotgun (WGS) entry which is preliminary data.</text>
</comment>
<evidence type="ECO:0000256" key="1">
    <source>
        <dbReference type="SAM" id="MobiDB-lite"/>
    </source>
</evidence>
<dbReference type="EMBL" id="JANCYW010000005">
    <property type="protein sequence ID" value="KAK4535595.1"/>
    <property type="molecule type" value="Genomic_DNA"/>
</dbReference>
<dbReference type="InterPro" id="IPR032816">
    <property type="entry name" value="VTT_dom"/>
</dbReference>
<reference evidence="4 5" key="1">
    <citation type="submission" date="2022-07" db="EMBL/GenBank/DDBJ databases">
        <title>Genome-wide signatures of adaptation to extreme environments.</title>
        <authorList>
            <person name="Cho C.H."/>
            <person name="Yoon H.S."/>
        </authorList>
    </citation>
    <scope>NUCLEOTIDE SEQUENCE [LARGE SCALE GENOMIC DNA]</scope>
    <source>
        <strain evidence="4 5">DBV 063 E5</strain>
    </source>
</reference>
<evidence type="ECO:0000313" key="5">
    <source>
        <dbReference type="Proteomes" id="UP001301350"/>
    </source>
</evidence>
<feature type="transmembrane region" description="Helical" evidence="2">
    <location>
        <begin position="177"/>
        <end position="205"/>
    </location>
</feature>
<protein>
    <recommendedName>
        <fullName evidence="3">VTT domain-containing protein</fullName>
    </recommendedName>
</protein>
<dbReference type="PANTHER" id="PTHR46826:SF1">
    <property type="entry name" value="TVP38_TMEM64 FAMILY MEMBRANE PROTEIN YDJX"/>
    <property type="match status" value="1"/>
</dbReference>
<evidence type="ECO:0000313" key="4">
    <source>
        <dbReference type="EMBL" id="KAK4535595.1"/>
    </source>
</evidence>
<feature type="transmembrane region" description="Helical" evidence="2">
    <location>
        <begin position="329"/>
        <end position="352"/>
    </location>
</feature>
<feature type="region of interest" description="Disordered" evidence="1">
    <location>
        <begin position="6"/>
        <end position="36"/>
    </location>
</feature>
<feature type="transmembrane region" description="Helical" evidence="2">
    <location>
        <begin position="133"/>
        <end position="157"/>
    </location>
</feature>
<dbReference type="InterPro" id="IPR053240">
    <property type="entry name" value="VTT_domain"/>
</dbReference>
<keyword evidence="2" id="KW-0472">Membrane</keyword>
<dbReference type="Pfam" id="PF09335">
    <property type="entry name" value="VTT_dom"/>
    <property type="match status" value="1"/>
</dbReference>
<sequence>MVCFVAVSGPRRSSPRQRQRPRTVAAGEGRVALGEKRVRRLVVGVVGGGVRMGGVPSSPSAKGPGRGASSSSSSASGQAAGTESSTTTTTTPQRGRWTRPSGASDTKASRSPPVTSSASPDSSERRWPSARQVGSMVALAAAAVGAVVAIGDSLNSLSVRNLKDLVAWFDSLGPTAVFYYGLVYYVLELVAFPALVLTVGAGYLFGVVQGAAVVSLAATAAAATSFLVSRYLFRDWVQQNVAERFPRFRAIDRAIAREGFKIVLLLRLSPLLPFAASNYLYGLTSVGFVPYALASWLGMLPGTLAYVYGGHAGSAVLETVQGHGEGGSGGGVNAALLAMGLVATAAVLTIVARTANQAVVEMEGEAMAATSNANQAVTEKDQTDEGSGSAAAPHLRPHHRDL</sequence>
<dbReference type="Proteomes" id="UP001301350">
    <property type="component" value="Unassembled WGS sequence"/>
</dbReference>